<dbReference type="CDD" id="cd02947">
    <property type="entry name" value="TRX_family"/>
    <property type="match status" value="1"/>
</dbReference>
<dbReference type="InterPro" id="IPR017937">
    <property type="entry name" value="Thioredoxin_CS"/>
</dbReference>
<dbReference type="PANTHER" id="PTHR46115">
    <property type="entry name" value="THIOREDOXIN-LIKE PROTEIN 1"/>
    <property type="match status" value="1"/>
</dbReference>
<feature type="active site" description="Nucleophile" evidence="3">
    <location>
        <position position="34"/>
    </location>
</feature>
<feature type="site" description="Contributes to redox potential value" evidence="3">
    <location>
        <position position="32"/>
    </location>
</feature>
<dbReference type="Pfam" id="PF00085">
    <property type="entry name" value="Thioredoxin"/>
    <property type="match status" value="1"/>
</dbReference>
<organism evidence="6 7">
    <name type="scientific">Cryptosporidium andersoni</name>
    <dbReference type="NCBI Taxonomy" id="117008"/>
    <lineage>
        <taxon>Eukaryota</taxon>
        <taxon>Sar</taxon>
        <taxon>Alveolata</taxon>
        <taxon>Apicomplexa</taxon>
        <taxon>Conoidasida</taxon>
        <taxon>Coccidia</taxon>
        <taxon>Eucoccidiorida</taxon>
        <taxon>Eimeriorina</taxon>
        <taxon>Cryptosporidiidae</taxon>
        <taxon>Cryptosporidium</taxon>
    </lineage>
</organism>
<keyword evidence="4" id="KW-0676">Redox-active center</keyword>
<dbReference type="Proteomes" id="UP000186804">
    <property type="component" value="Unassembled WGS sequence"/>
</dbReference>
<dbReference type="GeneID" id="92367041"/>
<keyword evidence="1 4" id="KW-1015">Disulfide bond</keyword>
<evidence type="ECO:0000313" key="6">
    <source>
        <dbReference type="EMBL" id="OII76638.1"/>
    </source>
</evidence>
<dbReference type="PROSITE" id="PS00194">
    <property type="entry name" value="THIOREDOXIN_1"/>
    <property type="match status" value="1"/>
</dbReference>
<dbReference type="OrthoDB" id="2121326at2759"/>
<dbReference type="AlphaFoldDB" id="A0A1J4MR30"/>
<reference evidence="6 7" key="1">
    <citation type="submission" date="2016-10" db="EMBL/GenBank/DDBJ databases">
        <title>Reductive evolution of mitochondrial metabolism and differential evolution of invasion-related proteins in Cryptosporidium.</title>
        <authorList>
            <person name="Liu S."/>
            <person name="Roellig D.M."/>
            <person name="Guo Y."/>
            <person name="Li N."/>
            <person name="Frace M.A."/>
            <person name="Tang K."/>
            <person name="Zhang L."/>
            <person name="Feng Y."/>
            <person name="Xiao L."/>
        </authorList>
    </citation>
    <scope>NUCLEOTIDE SEQUENCE [LARGE SCALE GENOMIC DNA]</scope>
    <source>
        <strain evidence="6">30847</strain>
    </source>
</reference>
<feature type="disulfide bond" description="Redox-active" evidence="4">
    <location>
        <begin position="31"/>
        <end position="34"/>
    </location>
</feature>
<accession>A0A1J4MR30</accession>
<dbReference type="PIRSF" id="PIRSF000077">
    <property type="entry name" value="Thioredoxin"/>
    <property type="match status" value="1"/>
</dbReference>
<dbReference type="InterPro" id="IPR036249">
    <property type="entry name" value="Thioredoxin-like_sf"/>
</dbReference>
<feature type="active site" description="Nucleophile" evidence="3">
    <location>
        <position position="31"/>
    </location>
</feature>
<sequence>MTVQKVNSLDEYKQLISRSGLIVVDYYATWCGPCNMIGPKIDDLSDKMKDVSFIKVDVDAHPDIADLESVRAMPTLKLFLNGRETKCIVGANFDVLHQAILSHK</sequence>
<dbReference type="VEuPathDB" id="CryptoDB:cand_028570"/>
<dbReference type="GO" id="GO:0015035">
    <property type="term" value="F:protein-disulfide reductase activity"/>
    <property type="evidence" value="ECO:0007669"/>
    <property type="project" value="InterPro"/>
</dbReference>
<dbReference type="RefSeq" id="XP_067068484.1">
    <property type="nucleotide sequence ID" value="XM_067213085.1"/>
</dbReference>
<evidence type="ECO:0000256" key="4">
    <source>
        <dbReference type="PIRSR" id="PIRSR000077-4"/>
    </source>
</evidence>
<feature type="domain" description="Thioredoxin" evidence="5">
    <location>
        <begin position="1"/>
        <end position="104"/>
    </location>
</feature>
<dbReference type="Gene3D" id="3.40.30.10">
    <property type="entry name" value="Glutaredoxin"/>
    <property type="match status" value="1"/>
</dbReference>
<name>A0A1J4MR30_9CRYT</name>
<dbReference type="SUPFAM" id="SSF52833">
    <property type="entry name" value="Thioredoxin-like"/>
    <property type="match status" value="1"/>
</dbReference>
<evidence type="ECO:0000256" key="3">
    <source>
        <dbReference type="PIRSR" id="PIRSR000077-1"/>
    </source>
</evidence>
<protein>
    <recommendedName>
        <fullName evidence="2">Thioredoxin</fullName>
    </recommendedName>
</protein>
<comment type="similarity">
    <text evidence="2">Belongs to the thioredoxin family.</text>
</comment>
<evidence type="ECO:0000256" key="1">
    <source>
        <dbReference type="ARBA" id="ARBA00023157"/>
    </source>
</evidence>
<dbReference type="EMBL" id="LRBS01000055">
    <property type="protein sequence ID" value="OII76638.1"/>
    <property type="molecule type" value="Genomic_DNA"/>
</dbReference>
<comment type="caution">
    <text evidence="6">The sequence shown here is derived from an EMBL/GenBank/DDBJ whole genome shotgun (WGS) entry which is preliminary data.</text>
</comment>
<dbReference type="PRINTS" id="PR00421">
    <property type="entry name" value="THIOREDOXIN"/>
</dbReference>
<gene>
    <name evidence="6" type="ORF">cand_028570</name>
</gene>
<feature type="site" description="Deprotonates C-terminal active site Cys" evidence="3">
    <location>
        <position position="25"/>
    </location>
</feature>
<evidence type="ECO:0000313" key="7">
    <source>
        <dbReference type="Proteomes" id="UP000186804"/>
    </source>
</evidence>
<dbReference type="InterPro" id="IPR013766">
    <property type="entry name" value="Thioredoxin_domain"/>
</dbReference>
<dbReference type="InterPro" id="IPR005746">
    <property type="entry name" value="Thioredoxin"/>
</dbReference>
<evidence type="ECO:0000256" key="2">
    <source>
        <dbReference type="PIRNR" id="PIRNR000077"/>
    </source>
</evidence>
<dbReference type="PROSITE" id="PS51352">
    <property type="entry name" value="THIOREDOXIN_2"/>
    <property type="match status" value="1"/>
</dbReference>
<keyword evidence="7" id="KW-1185">Reference proteome</keyword>
<proteinExistence type="inferred from homology"/>
<feature type="site" description="Contributes to redox potential value" evidence="3">
    <location>
        <position position="33"/>
    </location>
</feature>
<evidence type="ECO:0000259" key="5">
    <source>
        <dbReference type="PROSITE" id="PS51352"/>
    </source>
</evidence>